<protein>
    <recommendedName>
        <fullName evidence="2">DUF2267 domain-containing protein</fullName>
    </recommendedName>
</protein>
<evidence type="ECO:0008006" key="2">
    <source>
        <dbReference type="Google" id="ProtNLM"/>
    </source>
</evidence>
<sequence>MDELLAKIAAETGLESSTAKVAIGHILTYLKAESDDPAVGKMIAETPGASDAIATTGGDDGGGFLGAAMGGGIMGLGSKLMGLGLDMGQIQIVARELAAFAKAHSDPETVDRALASVPGLSSFV</sequence>
<evidence type="ECO:0000313" key="1">
    <source>
        <dbReference type="EMBL" id="KKN89881.1"/>
    </source>
</evidence>
<accession>A0A0F9WU79</accession>
<name>A0A0F9WU79_9ZZZZ</name>
<organism evidence="1">
    <name type="scientific">marine sediment metagenome</name>
    <dbReference type="NCBI Taxonomy" id="412755"/>
    <lineage>
        <taxon>unclassified sequences</taxon>
        <taxon>metagenomes</taxon>
        <taxon>ecological metagenomes</taxon>
    </lineage>
</organism>
<reference evidence="1" key="1">
    <citation type="journal article" date="2015" name="Nature">
        <title>Complex archaea that bridge the gap between prokaryotes and eukaryotes.</title>
        <authorList>
            <person name="Spang A."/>
            <person name="Saw J.H."/>
            <person name="Jorgensen S.L."/>
            <person name="Zaremba-Niedzwiedzka K."/>
            <person name="Martijn J."/>
            <person name="Lind A.E."/>
            <person name="van Eijk R."/>
            <person name="Schleper C."/>
            <person name="Guy L."/>
            <person name="Ettema T.J."/>
        </authorList>
    </citation>
    <scope>NUCLEOTIDE SEQUENCE</scope>
</reference>
<gene>
    <name evidence="1" type="ORF">LCGC14_0234460</name>
</gene>
<dbReference type="AlphaFoldDB" id="A0A0F9WU79"/>
<proteinExistence type="predicted"/>
<comment type="caution">
    <text evidence="1">The sequence shown here is derived from an EMBL/GenBank/DDBJ whole genome shotgun (WGS) entry which is preliminary data.</text>
</comment>
<dbReference type="EMBL" id="LAZR01000115">
    <property type="protein sequence ID" value="KKN89881.1"/>
    <property type="molecule type" value="Genomic_DNA"/>
</dbReference>